<sequence length="117" mass="12217">MYGSRPDERLTSGAHRSLHRAAVRLVDLSVAGPASGAGHKATGVAGGIGARARFVWAKFPKFVLGYIAISAPATWGAPGSRDNGKRAVRSDSRSSPGVTRRSWQRSPSTRTSCTPGG</sequence>
<protein>
    <submittedName>
        <fullName evidence="2">Uncharacterized protein</fullName>
    </submittedName>
</protein>
<accession>A0A9W6VVD5</accession>
<gene>
    <name evidence="2" type="ORF">Airi01_078930</name>
</gene>
<evidence type="ECO:0000313" key="2">
    <source>
        <dbReference type="EMBL" id="GLY79626.1"/>
    </source>
</evidence>
<dbReference type="Proteomes" id="UP001165135">
    <property type="component" value="Unassembled WGS sequence"/>
</dbReference>
<feature type="compositionally biased region" description="Basic and acidic residues" evidence="1">
    <location>
        <begin position="82"/>
        <end position="92"/>
    </location>
</feature>
<feature type="compositionally biased region" description="Polar residues" evidence="1">
    <location>
        <begin position="104"/>
        <end position="117"/>
    </location>
</feature>
<evidence type="ECO:0000256" key="1">
    <source>
        <dbReference type="SAM" id="MobiDB-lite"/>
    </source>
</evidence>
<dbReference type="EMBL" id="BSTJ01000012">
    <property type="protein sequence ID" value="GLY79626.1"/>
    <property type="molecule type" value="Genomic_DNA"/>
</dbReference>
<feature type="region of interest" description="Disordered" evidence="1">
    <location>
        <begin position="73"/>
        <end position="117"/>
    </location>
</feature>
<evidence type="ECO:0000313" key="3">
    <source>
        <dbReference type="Proteomes" id="UP001165135"/>
    </source>
</evidence>
<name>A0A9W6VVD5_9ACTN</name>
<proteinExistence type="predicted"/>
<dbReference type="AlphaFoldDB" id="A0A9W6VVD5"/>
<organism evidence="2 3">
    <name type="scientific">Actinoallomurus iriomotensis</name>
    <dbReference type="NCBI Taxonomy" id="478107"/>
    <lineage>
        <taxon>Bacteria</taxon>
        <taxon>Bacillati</taxon>
        <taxon>Actinomycetota</taxon>
        <taxon>Actinomycetes</taxon>
        <taxon>Streptosporangiales</taxon>
        <taxon>Thermomonosporaceae</taxon>
        <taxon>Actinoallomurus</taxon>
    </lineage>
</organism>
<reference evidence="2" key="1">
    <citation type="submission" date="2023-03" db="EMBL/GenBank/DDBJ databases">
        <title>Actinoallomurus iriomotensis NBRC 103681.</title>
        <authorList>
            <person name="Ichikawa N."/>
            <person name="Sato H."/>
            <person name="Tonouchi N."/>
        </authorList>
    </citation>
    <scope>NUCLEOTIDE SEQUENCE</scope>
    <source>
        <strain evidence="2">NBRC 103681</strain>
    </source>
</reference>
<comment type="caution">
    <text evidence="2">The sequence shown here is derived from an EMBL/GenBank/DDBJ whole genome shotgun (WGS) entry which is preliminary data.</text>
</comment>